<protein>
    <submittedName>
        <fullName evidence="1">Uncharacterized protein</fullName>
    </submittedName>
</protein>
<dbReference type="AlphaFoldDB" id="A0A0W8FLU0"/>
<comment type="caution">
    <text evidence="1">The sequence shown here is derived from an EMBL/GenBank/DDBJ whole genome shotgun (WGS) entry which is preliminary data.</text>
</comment>
<accession>A0A0W8FLU0</accession>
<sequence length="48" mass="5036">MESVWVEPLVLANSRTSTAEAIAGTDVVGEEAAKPLKVIIFPATLNPV</sequence>
<organism evidence="1">
    <name type="scientific">hydrocarbon metagenome</name>
    <dbReference type="NCBI Taxonomy" id="938273"/>
    <lineage>
        <taxon>unclassified sequences</taxon>
        <taxon>metagenomes</taxon>
        <taxon>ecological metagenomes</taxon>
    </lineage>
</organism>
<name>A0A0W8FLU0_9ZZZZ</name>
<dbReference type="EMBL" id="LNQE01001033">
    <property type="protein sequence ID" value="KUG21666.1"/>
    <property type="molecule type" value="Genomic_DNA"/>
</dbReference>
<proteinExistence type="predicted"/>
<gene>
    <name evidence="1" type="ORF">ASZ90_008562</name>
</gene>
<reference evidence="1" key="1">
    <citation type="journal article" date="2015" name="Proc. Natl. Acad. Sci. U.S.A.">
        <title>Networks of energetic and metabolic interactions define dynamics in microbial communities.</title>
        <authorList>
            <person name="Embree M."/>
            <person name="Liu J.K."/>
            <person name="Al-Bassam M.M."/>
            <person name="Zengler K."/>
        </authorList>
    </citation>
    <scope>NUCLEOTIDE SEQUENCE</scope>
</reference>
<evidence type="ECO:0000313" key="1">
    <source>
        <dbReference type="EMBL" id="KUG21666.1"/>
    </source>
</evidence>